<feature type="transmembrane region" description="Helical" evidence="8">
    <location>
        <begin position="493"/>
        <end position="514"/>
    </location>
</feature>
<evidence type="ECO:0000256" key="7">
    <source>
        <dbReference type="ARBA" id="ARBA00023136"/>
    </source>
</evidence>
<dbReference type="AlphaFoldDB" id="A0A368XIN2"/>
<dbReference type="GO" id="GO:0033214">
    <property type="term" value="P:siderophore-iron import into cell"/>
    <property type="evidence" value="ECO:0007669"/>
    <property type="project" value="TreeGrafter"/>
</dbReference>
<organism evidence="9 10">
    <name type="scientific">Saliterribacillus persicus</name>
    <dbReference type="NCBI Taxonomy" id="930114"/>
    <lineage>
        <taxon>Bacteria</taxon>
        <taxon>Bacillati</taxon>
        <taxon>Bacillota</taxon>
        <taxon>Bacilli</taxon>
        <taxon>Bacillales</taxon>
        <taxon>Bacillaceae</taxon>
        <taxon>Saliterribacillus</taxon>
    </lineage>
</organism>
<evidence type="ECO:0000313" key="10">
    <source>
        <dbReference type="Proteomes" id="UP000252585"/>
    </source>
</evidence>
<feature type="transmembrane region" description="Helical" evidence="8">
    <location>
        <begin position="467"/>
        <end position="487"/>
    </location>
</feature>
<dbReference type="InterPro" id="IPR037294">
    <property type="entry name" value="ABC_BtuC-like"/>
</dbReference>
<feature type="transmembrane region" description="Helical" evidence="8">
    <location>
        <begin position="96"/>
        <end position="115"/>
    </location>
</feature>
<name>A0A368XIN2_9BACI</name>
<evidence type="ECO:0000256" key="1">
    <source>
        <dbReference type="ARBA" id="ARBA00004651"/>
    </source>
</evidence>
<protein>
    <submittedName>
        <fullName evidence="9">Iron complex transport system permease protein</fullName>
    </submittedName>
</protein>
<feature type="transmembrane region" description="Helical" evidence="8">
    <location>
        <begin position="153"/>
        <end position="174"/>
    </location>
</feature>
<evidence type="ECO:0000256" key="3">
    <source>
        <dbReference type="ARBA" id="ARBA00022448"/>
    </source>
</evidence>
<dbReference type="Gene3D" id="1.10.3470.10">
    <property type="entry name" value="ABC transporter involved in vitamin B12 uptake, BtuC"/>
    <property type="match status" value="2"/>
</dbReference>
<dbReference type="CDD" id="cd06550">
    <property type="entry name" value="TM_ABC_iron-siderophores_like"/>
    <property type="match status" value="2"/>
</dbReference>
<dbReference type="Proteomes" id="UP000252585">
    <property type="component" value="Unassembled WGS sequence"/>
</dbReference>
<comment type="subcellular location">
    <subcellularLocation>
        <location evidence="1">Cell membrane</location>
        <topology evidence="1">Multi-pass membrane protein</topology>
    </subcellularLocation>
</comment>
<dbReference type="PANTHER" id="PTHR30472:SF37">
    <property type="entry name" value="FE(3+) DICITRATE TRANSPORT SYSTEM PERMEASE PROTEIN FECD-RELATED"/>
    <property type="match status" value="1"/>
</dbReference>
<dbReference type="SUPFAM" id="SSF81345">
    <property type="entry name" value="ABC transporter involved in vitamin B12 uptake, BtuC"/>
    <property type="match status" value="2"/>
</dbReference>
<feature type="transmembrane region" description="Helical" evidence="8">
    <location>
        <begin position="121"/>
        <end position="141"/>
    </location>
</feature>
<evidence type="ECO:0000256" key="6">
    <source>
        <dbReference type="ARBA" id="ARBA00022989"/>
    </source>
</evidence>
<dbReference type="EMBL" id="QPJJ01000008">
    <property type="protein sequence ID" value="RCW67036.1"/>
    <property type="molecule type" value="Genomic_DNA"/>
</dbReference>
<keyword evidence="5 8" id="KW-0812">Transmembrane</keyword>
<keyword evidence="4" id="KW-1003">Cell membrane</keyword>
<feature type="transmembrane region" description="Helical" evidence="8">
    <location>
        <begin position="240"/>
        <end position="267"/>
    </location>
</feature>
<proteinExistence type="inferred from homology"/>
<feature type="transmembrane region" description="Helical" evidence="8">
    <location>
        <begin position="12"/>
        <end position="31"/>
    </location>
</feature>
<evidence type="ECO:0000256" key="5">
    <source>
        <dbReference type="ARBA" id="ARBA00022692"/>
    </source>
</evidence>
<dbReference type="Pfam" id="PF01032">
    <property type="entry name" value="FecCD"/>
    <property type="match status" value="2"/>
</dbReference>
<feature type="transmembrane region" description="Helical" evidence="8">
    <location>
        <begin position="407"/>
        <end position="427"/>
    </location>
</feature>
<feature type="transmembrane region" description="Helical" evidence="8">
    <location>
        <begin position="581"/>
        <end position="613"/>
    </location>
</feature>
<dbReference type="InterPro" id="IPR000522">
    <property type="entry name" value="ABC_transptr_permease_BtuC"/>
</dbReference>
<comment type="caution">
    <text evidence="9">The sequence shown here is derived from an EMBL/GenBank/DDBJ whole genome shotgun (WGS) entry which is preliminary data.</text>
</comment>
<feature type="transmembrane region" description="Helical" evidence="8">
    <location>
        <begin position="653"/>
        <end position="671"/>
    </location>
</feature>
<reference evidence="9 10" key="1">
    <citation type="submission" date="2018-07" db="EMBL/GenBank/DDBJ databases">
        <title>Genomic Encyclopedia of Type Strains, Phase IV (KMG-IV): sequencing the most valuable type-strain genomes for metagenomic binning, comparative biology and taxonomic classification.</title>
        <authorList>
            <person name="Goeker M."/>
        </authorList>
    </citation>
    <scope>NUCLEOTIDE SEQUENCE [LARGE SCALE GENOMIC DNA]</scope>
    <source>
        <strain evidence="9 10">DSM 27696</strain>
    </source>
</reference>
<feature type="transmembrane region" description="Helical" evidence="8">
    <location>
        <begin position="279"/>
        <end position="301"/>
    </location>
</feature>
<comment type="similarity">
    <text evidence="2">Belongs to the binding-protein-dependent transport system permease family. FecCD subfamily.</text>
</comment>
<gene>
    <name evidence="9" type="ORF">DFR57_108133</name>
</gene>
<dbReference type="FunFam" id="1.10.3470.10:FF:000001">
    <property type="entry name" value="Vitamin B12 ABC transporter permease BtuC"/>
    <property type="match status" value="2"/>
</dbReference>
<keyword evidence="6 8" id="KW-1133">Transmembrane helix</keyword>
<sequence length="679" mass="72119">MIALNNKKHLATVLTFGGGTVLLLLLLFIHINQGSVEIAPLVILEAIFFPKDELAHHTVRYLRMPRAVIGILAGGALAISGVILQTITKNPLASSSTLGIHSGAYFAVVLSTVFFSSTGSVSGLVIAFIGGIITALLVFSLAGFTNSSPVRMVLAGMVITMMFSAFTTVLQIFFENETAGLFLWGSGTLVQNNWDGVLFSLPFVIVASIACLFLAKSLDLFQLGEEVAKGLGQNVGRLRFFALLFAVFLTSVTVSVVGPIGFVGIIAPHLIKLLGFKKHVPVLIGSFLWGAIVLLSADILARFLDPSFSELPVGAITAFIGAPTLILLIMQKRNRKYSKTDTGILTGKPTALVIEKWIIPILLVLVVLTLVIGISTGNSGVNLIKTWNALMSGEDSFIKKMVFDIRLPRLLVAAISGILLALSGYIFQGVLRNPLADPSIIGITSGAGVGALIFLTAGSISATFMPLGAFLGAMIAFIVIMILAYRADFQPSLLALLGIGISAFGSAIIQIIVVRSNMAVASALTWLSGTTYAKSWEELLYYLLGPFLLLIPIILLVNHLIQTLSLGDETAKGLGLNVLKTRFFLALLGSIIAAASVATVGTIGFVGLIAPHVARMLLGPSHKHLVITTALLGATFLMIADTLSRTLLVPKEIPSGIIIAIIGAPYFLWLMHRANKIKI</sequence>
<evidence type="ECO:0000256" key="8">
    <source>
        <dbReference type="SAM" id="Phobius"/>
    </source>
</evidence>
<evidence type="ECO:0000256" key="4">
    <source>
        <dbReference type="ARBA" id="ARBA00022475"/>
    </source>
</evidence>
<keyword evidence="3" id="KW-0813">Transport</keyword>
<keyword evidence="7 8" id="KW-0472">Membrane</keyword>
<feature type="transmembrane region" description="Helical" evidence="8">
    <location>
        <begin position="313"/>
        <end position="330"/>
    </location>
</feature>
<feature type="transmembrane region" description="Helical" evidence="8">
    <location>
        <begin position="439"/>
        <end position="460"/>
    </location>
</feature>
<evidence type="ECO:0000313" key="9">
    <source>
        <dbReference type="EMBL" id="RCW67036.1"/>
    </source>
</evidence>
<dbReference type="PANTHER" id="PTHR30472">
    <property type="entry name" value="FERRIC ENTEROBACTIN TRANSPORT SYSTEM PERMEASE PROTEIN"/>
    <property type="match status" value="1"/>
</dbReference>
<accession>A0A368XIN2</accession>
<dbReference type="RefSeq" id="WP_114353182.1">
    <property type="nucleotide sequence ID" value="NZ_QPJJ01000008.1"/>
</dbReference>
<feature type="transmembrane region" description="Helical" evidence="8">
    <location>
        <begin position="357"/>
        <end position="375"/>
    </location>
</feature>
<feature type="transmembrane region" description="Helical" evidence="8">
    <location>
        <begin position="539"/>
        <end position="561"/>
    </location>
</feature>
<evidence type="ECO:0000256" key="2">
    <source>
        <dbReference type="ARBA" id="ARBA00007935"/>
    </source>
</evidence>
<dbReference type="GO" id="GO:0005886">
    <property type="term" value="C:plasma membrane"/>
    <property type="evidence" value="ECO:0007669"/>
    <property type="project" value="UniProtKB-SubCell"/>
</dbReference>
<keyword evidence="10" id="KW-1185">Reference proteome</keyword>
<dbReference type="GO" id="GO:0022857">
    <property type="term" value="F:transmembrane transporter activity"/>
    <property type="evidence" value="ECO:0007669"/>
    <property type="project" value="InterPro"/>
</dbReference>
<feature type="transmembrane region" description="Helical" evidence="8">
    <location>
        <begin position="67"/>
        <end position="84"/>
    </location>
</feature>
<feature type="transmembrane region" description="Helical" evidence="8">
    <location>
        <begin position="194"/>
        <end position="215"/>
    </location>
</feature>
<dbReference type="OrthoDB" id="9811721at2"/>